<dbReference type="AlphaFoldDB" id="A0A841IZN5"/>
<organism evidence="1 2">
    <name type="scientific">Sphingobium subterraneum</name>
    <dbReference type="NCBI Taxonomy" id="627688"/>
    <lineage>
        <taxon>Bacteria</taxon>
        <taxon>Pseudomonadati</taxon>
        <taxon>Pseudomonadota</taxon>
        <taxon>Alphaproteobacteria</taxon>
        <taxon>Sphingomonadales</taxon>
        <taxon>Sphingomonadaceae</taxon>
        <taxon>Sphingobium</taxon>
    </lineage>
</organism>
<name>A0A841IZN5_9SPHN</name>
<protein>
    <submittedName>
        <fullName evidence="1">Uncharacterized protein</fullName>
    </submittedName>
</protein>
<gene>
    <name evidence="1" type="ORF">FHS92_001852</name>
</gene>
<evidence type="ECO:0000313" key="2">
    <source>
        <dbReference type="Proteomes" id="UP000552700"/>
    </source>
</evidence>
<dbReference type="RefSeq" id="WP_184079794.1">
    <property type="nucleotide sequence ID" value="NZ_JACIJP010000002.1"/>
</dbReference>
<sequence>MSESAVWSVDRVAAEGLLRHLKLDVSEANVALVATHFAEHRHAAHSWAAERVCSGMFQSMESYSVTTFGHHGPEWSDGFRAAEQYVLSLHPRELLDTEPPPPRTKGQILRGMVRQARRDAARP</sequence>
<comment type="caution">
    <text evidence="1">The sequence shown here is derived from an EMBL/GenBank/DDBJ whole genome shotgun (WGS) entry which is preliminary data.</text>
</comment>
<dbReference type="Proteomes" id="UP000552700">
    <property type="component" value="Unassembled WGS sequence"/>
</dbReference>
<accession>A0A841IZN5</accession>
<dbReference type="EMBL" id="JACIJP010000002">
    <property type="protein sequence ID" value="MBB6124123.1"/>
    <property type="molecule type" value="Genomic_DNA"/>
</dbReference>
<proteinExistence type="predicted"/>
<keyword evidence="2" id="KW-1185">Reference proteome</keyword>
<reference evidence="1 2" key="1">
    <citation type="submission" date="2020-08" db="EMBL/GenBank/DDBJ databases">
        <title>Genomic Encyclopedia of Type Strains, Phase IV (KMG-IV): sequencing the most valuable type-strain genomes for metagenomic binning, comparative biology and taxonomic classification.</title>
        <authorList>
            <person name="Goeker M."/>
        </authorList>
    </citation>
    <scope>NUCLEOTIDE SEQUENCE [LARGE SCALE GENOMIC DNA]</scope>
    <source>
        <strain evidence="1 2">DSM 102255</strain>
    </source>
</reference>
<evidence type="ECO:0000313" key="1">
    <source>
        <dbReference type="EMBL" id="MBB6124123.1"/>
    </source>
</evidence>